<dbReference type="GO" id="GO:0051287">
    <property type="term" value="F:NAD binding"/>
    <property type="evidence" value="ECO:0007669"/>
    <property type="project" value="InterPro"/>
</dbReference>
<evidence type="ECO:0000313" key="3">
    <source>
        <dbReference type="EMBL" id="KAJ5242674.1"/>
    </source>
</evidence>
<feature type="domain" description="3-hydroxyisobutyrate dehydrogenase-like NAD-binding" evidence="2">
    <location>
        <begin position="441"/>
        <end position="562"/>
    </location>
</feature>
<dbReference type="InterPro" id="IPR008927">
    <property type="entry name" value="6-PGluconate_DH-like_C_sf"/>
</dbReference>
<comment type="caution">
    <text evidence="3">The sequence shown here is derived from an EMBL/GenBank/DDBJ whole genome shotgun (WGS) entry which is preliminary data.</text>
</comment>
<dbReference type="InterPro" id="IPR036291">
    <property type="entry name" value="NAD(P)-bd_dom_sf"/>
</dbReference>
<keyword evidence="4" id="KW-1185">Reference proteome</keyword>
<feature type="domain" description="6-phosphogluconate dehydrogenase NADP-binding" evidence="1">
    <location>
        <begin position="14"/>
        <end position="169"/>
    </location>
</feature>
<dbReference type="InterPro" id="IPR029154">
    <property type="entry name" value="HIBADH-like_NADP-bd"/>
</dbReference>
<evidence type="ECO:0000259" key="2">
    <source>
        <dbReference type="Pfam" id="PF14833"/>
    </source>
</evidence>
<proteinExistence type="predicted"/>
<dbReference type="Pfam" id="PF03446">
    <property type="entry name" value="NAD_binding_2"/>
    <property type="match status" value="1"/>
</dbReference>
<organism evidence="3 4">
    <name type="scientific">Penicillium citrinum</name>
    <dbReference type="NCBI Taxonomy" id="5077"/>
    <lineage>
        <taxon>Eukaryota</taxon>
        <taxon>Fungi</taxon>
        <taxon>Dikarya</taxon>
        <taxon>Ascomycota</taxon>
        <taxon>Pezizomycotina</taxon>
        <taxon>Eurotiomycetes</taxon>
        <taxon>Eurotiomycetidae</taxon>
        <taxon>Eurotiales</taxon>
        <taxon>Aspergillaceae</taxon>
        <taxon>Penicillium</taxon>
    </lineage>
</organism>
<reference evidence="3" key="2">
    <citation type="journal article" date="2023" name="IMA Fungus">
        <title>Comparative genomic study of the Penicillium genus elucidates a diverse pangenome and 15 lateral gene transfer events.</title>
        <authorList>
            <person name="Petersen C."/>
            <person name="Sorensen T."/>
            <person name="Nielsen M.R."/>
            <person name="Sondergaard T.E."/>
            <person name="Sorensen J.L."/>
            <person name="Fitzpatrick D.A."/>
            <person name="Frisvad J.C."/>
            <person name="Nielsen K.L."/>
        </authorList>
    </citation>
    <scope>NUCLEOTIDE SEQUENCE</scope>
    <source>
        <strain evidence="3">IBT 23319</strain>
    </source>
</reference>
<dbReference type="Gene3D" id="1.10.1040.10">
    <property type="entry name" value="N-(1-d-carboxylethyl)-l-norvaline Dehydrogenase, domain 2"/>
    <property type="match status" value="2"/>
</dbReference>
<dbReference type="Pfam" id="PF14833">
    <property type="entry name" value="NAD_binding_11"/>
    <property type="match status" value="2"/>
</dbReference>
<evidence type="ECO:0000259" key="1">
    <source>
        <dbReference type="Pfam" id="PF03446"/>
    </source>
</evidence>
<dbReference type="InterPro" id="IPR006115">
    <property type="entry name" value="6PGDH_NADP-bd"/>
</dbReference>
<gene>
    <name evidence="3" type="ORF">N7469_001001</name>
</gene>
<dbReference type="PANTHER" id="PTHR43060">
    <property type="entry name" value="3-HYDROXYISOBUTYRATE DEHYDROGENASE-LIKE 1, MITOCHONDRIAL-RELATED"/>
    <property type="match status" value="1"/>
</dbReference>
<dbReference type="RefSeq" id="XP_056505678.1">
    <property type="nucleotide sequence ID" value="XM_056639921.1"/>
</dbReference>
<dbReference type="Proteomes" id="UP001147733">
    <property type="component" value="Unassembled WGS sequence"/>
</dbReference>
<dbReference type="EMBL" id="JAPQKT010000001">
    <property type="protein sequence ID" value="KAJ5242674.1"/>
    <property type="molecule type" value="Genomic_DNA"/>
</dbReference>
<sequence>MDIPTPNFEDKRHVGFAGLGAMGFDMASNLLRAGISVKGFDVNPEALQKFEAIGGQTSSSIRDASQNQSKFFVMVATPKQVDSIMFGSDGLSVCLPRSAILCLFSTLPPNYVVELKKRLDLKGREDIRLVDCPVSGGVVGATSGLLSVIMAGDPTAIIEIHPELEAISAPGRLFSTGPLGSASVMKMLNQHLAGIHIVAAAETFAFAKTLGLSSRNTYQVLMKSEGASWIMGDRGVSMLNADWNAKSSVTIFTKDLGIVNDTADSLSLPCPIASVALQSFTERVALGHGSDDDSSVICNYEHITGLKVAEFDGNGTVLSPRQSPLRQGDPVILIAGKEWAEQLSQAFSGQSLQVIRQSDADIFLILDDIPEKTIVGVMETKVEEFSSKYPSLSFFDFQVTRSHDYQSLQILFTAGNRAVEMALGSGAASAFTAVPVKGPLGSASRMYLTIQLASMIHLAATAECFALATSEGVPTQLIYELISGAAGASSQFNRIFPKMIQGDFSGSPSGNMRCIGDYMKDINLLKTVARSIGFPGRLLDTAHQVFKMVNRKHGGNVSTAALTAFWGIKASKAAKI</sequence>
<dbReference type="SUPFAM" id="SSF48179">
    <property type="entry name" value="6-phosphogluconate dehydrogenase C-terminal domain-like"/>
    <property type="match status" value="2"/>
</dbReference>
<reference evidence="3" key="1">
    <citation type="submission" date="2022-11" db="EMBL/GenBank/DDBJ databases">
        <authorList>
            <person name="Petersen C."/>
        </authorList>
    </citation>
    <scope>NUCLEOTIDE SEQUENCE</scope>
    <source>
        <strain evidence="3">IBT 23319</strain>
    </source>
</reference>
<dbReference type="SUPFAM" id="SSF51735">
    <property type="entry name" value="NAD(P)-binding Rossmann-fold domains"/>
    <property type="match status" value="1"/>
</dbReference>
<dbReference type="OrthoDB" id="48988at2759"/>
<dbReference type="GeneID" id="81379088"/>
<dbReference type="GO" id="GO:0050661">
    <property type="term" value="F:NADP binding"/>
    <property type="evidence" value="ECO:0007669"/>
    <property type="project" value="InterPro"/>
</dbReference>
<dbReference type="Gene3D" id="3.40.50.720">
    <property type="entry name" value="NAD(P)-binding Rossmann-like Domain"/>
    <property type="match status" value="1"/>
</dbReference>
<evidence type="ECO:0000313" key="4">
    <source>
        <dbReference type="Proteomes" id="UP001147733"/>
    </source>
</evidence>
<protein>
    <submittedName>
        <fullName evidence="3">Uncharacterized protein</fullName>
    </submittedName>
</protein>
<dbReference type="PANTHER" id="PTHR43060:SF17">
    <property type="entry name" value="L-THREONATE DEHYDROGENASE"/>
    <property type="match status" value="1"/>
</dbReference>
<dbReference type="AlphaFoldDB" id="A0A9W9PDT8"/>
<accession>A0A9W9PDT8</accession>
<dbReference type="InterPro" id="IPR013328">
    <property type="entry name" value="6PGD_dom2"/>
</dbReference>
<name>A0A9W9PDT8_PENCI</name>
<feature type="domain" description="3-hydroxyisobutyrate dehydrogenase-like NAD-binding" evidence="2">
    <location>
        <begin position="180"/>
        <end position="297"/>
    </location>
</feature>